<dbReference type="PANTHER" id="PTHR28087">
    <property type="entry name" value="ATPASE SYNTHESIS PROTEIN 25, MITOCHONDRIAL"/>
    <property type="match status" value="1"/>
</dbReference>
<comment type="similarity">
    <text evidence="2 7">Belongs to the ATP25 family.</text>
</comment>
<evidence type="ECO:0000313" key="8">
    <source>
        <dbReference type="EMBL" id="ORY81315.1"/>
    </source>
</evidence>
<evidence type="ECO:0000256" key="7">
    <source>
        <dbReference type="RuleBase" id="RU367062"/>
    </source>
</evidence>
<dbReference type="GO" id="GO:0140053">
    <property type="term" value="P:mitochondrial gene expression"/>
    <property type="evidence" value="ECO:0007669"/>
    <property type="project" value="UniProtKB-UniRule"/>
</dbReference>
<dbReference type="STRING" id="56484.A0A1Y2FEQ0"/>
<name>A0A1Y2FEQ0_PROLT</name>
<dbReference type="RefSeq" id="XP_040724691.1">
    <property type="nucleotide sequence ID" value="XM_040871267.1"/>
</dbReference>
<evidence type="ECO:0000256" key="4">
    <source>
        <dbReference type="ARBA" id="ARBA00022946"/>
    </source>
</evidence>
<comment type="caution">
    <text evidence="8">The sequence shown here is derived from an EMBL/GenBank/DDBJ whole genome shotgun (WGS) entry which is preliminary data.</text>
</comment>
<sequence>MLKRQVRCFSSLKSVGYPRTRPFARPLQAPIESTTETGPVPTETKTVPWFMQYNKQFDHASPARQAPIPAVPASAPPILSPLLTYLVQDLILQDIKLLDLRQRENPWGDDCMMILCTAQSERQLRSSAESLKGYLRKHGGAPRIEGLVNWENTKVKRRRRRKMLGKASYQVDDDRLRWIFIDAGKSGLILQLFTEQGRDEIQLEELWQKRVHAD</sequence>
<comment type="subcellular location">
    <subcellularLocation>
        <location evidence="1 7">Mitochondrion inner membrane</location>
        <topology evidence="1 7">Peripheral membrane protein</topology>
        <orientation evidence="1 7">Matrix side</orientation>
    </subcellularLocation>
</comment>
<evidence type="ECO:0000256" key="1">
    <source>
        <dbReference type="ARBA" id="ARBA00004443"/>
    </source>
</evidence>
<reference evidence="8 9" key="1">
    <citation type="submission" date="2016-07" db="EMBL/GenBank/DDBJ databases">
        <title>Pervasive Adenine N6-methylation of Active Genes in Fungi.</title>
        <authorList>
            <consortium name="DOE Joint Genome Institute"/>
            <person name="Mondo S.J."/>
            <person name="Dannebaum R.O."/>
            <person name="Kuo R.C."/>
            <person name="Labutti K."/>
            <person name="Haridas S."/>
            <person name="Kuo A."/>
            <person name="Salamov A."/>
            <person name="Ahrendt S.R."/>
            <person name="Lipzen A."/>
            <person name="Sullivan W."/>
            <person name="Andreopoulos W.B."/>
            <person name="Clum A."/>
            <person name="Lindquist E."/>
            <person name="Daum C."/>
            <person name="Ramamoorthy G.K."/>
            <person name="Gryganskyi A."/>
            <person name="Culley D."/>
            <person name="Magnuson J.K."/>
            <person name="James T.Y."/>
            <person name="O'Malley M.A."/>
            <person name="Stajich J.E."/>
            <person name="Spatafora J.W."/>
            <person name="Visel A."/>
            <person name="Grigoriev I.V."/>
        </authorList>
    </citation>
    <scope>NUCLEOTIDE SEQUENCE [LARGE SCALE GENOMIC DNA]</scope>
    <source>
        <strain evidence="8 9">12-1054</strain>
    </source>
</reference>
<dbReference type="GO" id="GO:0005743">
    <property type="term" value="C:mitochondrial inner membrane"/>
    <property type="evidence" value="ECO:0007669"/>
    <property type="project" value="UniProtKB-SubCell"/>
</dbReference>
<evidence type="ECO:0000256" key="5">
    <source>
        <dbReference type="ARBA" id="ARBA00023128"/>
    </source>
</evidence>
<proteinExistence type="inferred from homology"/>
<dbReference type="SUPFAM" id="SSF81301">
    <property type="entry name" value="Nucleotidyltransferase"/>
    <property type="match status" value="1"/>
</dbReference>
<dbReference type="Gene3D" id="3.30.460.10">
    <property type="entry name" value="Beta Polymerase, domain 2"/>
    <property type="match status" value="1"/>
</dbReference>
<keyword evidence="9" id="KW-1185">Reference proteome</keyword>
<keyword evidence="5 7" id="KW-0496">Mitochondrion</keyword>
<protein>
    <recommendedName>
        <fullName evidence="7">ATPase synthesis protein 25</fullName>
    </recommendedName>
</protein>
<dbReference type="OrthoDB" id="107372at2759"/>
<gene>
    <name evidence="8" type="ORF">BCR37DRAFT_393195</name>
</gene>
<evidence type="ECO:0000313" key="9">
    <source>
        <dbReference type="Proteomes" id="UP000193685"/>
    </source>
</evidence>
<dbReference type="AlphaFoldDB" id="A0A1Y2FEQ0"/>
<dbReference type="GeneID" id="63787866"/>
<keyword evidence="3 7" id="KW-0999">Mitochondrion inner membrane</keyword>
<dbReference type="GO" id="GO:0048255">
    <property type="term" value="P:mRNA stabilization"/>
    <property type="evidence" value="ECO:0007669"/>
    <property type="project" value="TreeGrafter"/>
</dbReference>
<accession>A0A1Y2FEQ0</accession>
<dbReference type="InterPro" id="IPR043519">
    <property type="entry name" value="NT_sf"/>
</dbReference>
<dbReference type="InterPro" id="IPR040152">
    <property type="entry name" value="Atp25"/>
</dbReference>
<keyword evidence="6 7" id="KW-0472">Membrane</keyword>
<evidence type="ECO:0000256" key="3">
    <source>
        <dbReference type="ARBA" id="ARBA00022792"/>
    </source>
</evidence>
<evidence type="ECO:0000256" key="2">
    <source>
        <dbReference type="ARBA" id="ARBA00010787"/>
    </source>
</evidence>
<dbReference type="EMBL" id="MCFI01000011">
    <property type="protein sequence ID" value="ORY81315.1"/>
    <property type="molecule type" value="Genomic_DNA"/>
</dbReference>
<evidence type="ECO:0000256" key="6">
    <source>
        <dbReference type="ARBA" id="ARBA00023136"/>
    </source>
</evidence>
<organism evidence="8 9">
    <name type="scientific">Protomyces lactucae-debilis</name>
    <dbReference type="NCBI Taxonomy" id="2754530"/>
    <lineage>
        <taxon>Eukaryota</taxon>
        <taxon>Fungi</taxon>
        <taxon>Dikarya</taxon>
        <taxon>Ascomycota</taxon>
        <taxon>Taphrinomycotina</taxon>
        <taxon>Taphrinomycetes</taxon>
        <taxon>Taphrinales</taxon>
        <taxon>Protomycetaceae</taxon>
        <taxon>Protomyces</taxon>
    </lineage>
</organism>
<dbReference type="PANTHER" id="PTHR28087:SF1">
    <property type="entry name" value="ATPASE SYNTHESIS PROTEIN 25, MITOCHONDRIAL"/>
    <property type="match status" value="1"/>
</dbReference>
<comment type="function">
    <text evidence="7">Mitochondrial mRNA stabilization factor.</text>
</comment>
<dbReference type="Proteomes" id="UP000193685">
    <property type="component" value="Unassembled WGS sequence"/>
</dbReference>
<keyword evidence="4 7" id="KW-0809">Transit peptide</keyword>
<dbReference type="Pfam" id="PF02410">
    <property type="entry name" value="RsfS"/>
    <property type="match status" value="1"/>
</dbReference>